<feature type="chain" id="PRO_5044861828" evidence="1">
    <location>
        <begin position="18"/>
        <end position="71"/>
    </location>
</feature>
<reference evidence="2 3" key="1">
    <citation type="submission" date="2024-05" db="EMBL/GenBank/DDBJ databases">
        <title>Genome sequencing and assembly of Indian major carp, Cirrhinus mrigala (Hamilton, 1822).</title>
        <authorList>
            <person name="Mohindra V."/>
            <person name="Chowdhury L.M."/>
            <person name="Lal K."/>
            <person name="Jena J.K."/>
        </authorList>
    </citation>
    <scope>NUCLEOTIDE SEQUENCE [LARGE SCALE GENOMIC DNA]</scope>
    <source>
        <strain evidence="2">CM1030</strain>
        <tissue evidence="2">Blood</tissue>
    </source>
</reference>
<evidence type="ECO:0000313" key="3">
    <source>
        <dbReference type="Proteomes" id="UP001529510"/>
    </source>
</evidence>
<keyword evidence="3" id="KW-1185">Reference proteome</keyword>
<gene>
    <name evidence="2" type="ORF">M9458_040916</name>
</gene>
<organism evidence="2 3">
    <name type="scientific">Cirrhinus mrigala</name>
    <name type="common">Mrigala</name>
    <dbReference type="NCBI Taxonomy" id="683832"/>
    <lineage>
        <taxon>Eukaryota</taxon>
        <taxon>Metazoa</taxon>
        <taxon>Chordata</taxon>
        <taxon>Craniata</taxon>
        <taxon>Vertebrata</taxon>
        <taxon>Euteleostomi</taxon>
        <taxon>Actinopterygii</taxon>
        <taxon>Neopterygii</taxon>
        <taxon>Teleostei</taxon>
        <taxon>Ostariophysi</taxon>
        <taxon>Cypriniformes</taxon>
        <taxon>Cyprinidae</taxon>
        <taxon>Labeoninae</taxon>
        <taxon>Labeonini</taxon>
        <taxon>Cirrhinus</taxon>
    </lineage>
</organism>
<feature type="signal peptide" evidence="1">
    <location>
        <begin position="1"/>
        <end position="17"/>
    </location>
</feature>
<accession>A0ABD0NTC3</accession>
<evidence type="ECO:0000313" key="2">
    <source>
        <dbReference type="EMBL" id="KAL0165163.1"/>
    </source>
</evidence>
<evidence type="ECO:0000256" key="1">
    <source>
        <dbReference type="SAM" id="SignalP"/>
    </source>
</evidence>
<comment type="caution">
    <text evidence="2">The sequence shown here is derived from an EMBL/GenBank/DDBJ whole genome shotgun (WGS) entry which is preliminary data.</text>
</comment>
<name>A0ABD0NTC3_CIRMR</name>
<feature type="non-terminal residue" evidence="2">
    <location>
        <position position="1"/>
    </location>
</feature>
<protein>
    <submittedName>
        <fullName evidence="2">Uncharacterized protein</fullName>
    </submittedName>
</protein>
<dbReference type="AlphaFoldDB" id="A0ABD0NTC3"/>
<dbReference type="Proteomes" id="UP001529510">
    <property type="component" value="Unassembled WGS sequence"/>
</dbReference>
<proteinExistence type="predicted"/>
<sequence>CAVWRRVFALAVLGAGALQPGLLFDPSRAFADAAGGAPVSAAVEDGHVSRPLHQPCPVHPHLWLLGHRGHG</sequence>
<dbReference type="EMBL" id="JAMKFB020000020">
    <property type="protein sequence ID" value="KAL0165163.1"/>
    <property type="molecule type" value="Genomic_DNA"/>
</dbReference>
<keyword evidence="1" id="KW-0732">Signal</keyword>